<protein>
    <submittedName>
        <fullName evidence="2">Amidohydrolase</fullName>
    </submittedName>
</protein>
<reference evidence="3" key="1">
    <citation type="journal article" date="2019" name="Int. J. Syst. Evol. Microbiol.">
        <title>The Global Catalogue of Microorganisms (GCM) 10K type strain sequencing project: providing services to taxonomists for standard genome sequencing and annotation.</title>
        <authorList>
            <consortium name="The Broad Institute Genomics Platform"/>
            <consortium name="The Broad Institute Genome Sequencing Center for Infectious Disease"/>
            <person name="Wu L."/>
            <person name="Ma J."/>
        </authorList>
    </citation>
    <scope>NUCLEOTIDE SEQUENCE [LARGE SCALE GENOMIC DNA]</scope>
    <source>
        <strain evidence="3">JCM 16929</strain>
    </source>
</reference>
<dbReference type="Gene3D" id="3.20.20.140">
    <property type="entry name" value="Metal-dependent hydrolases"/>
    <property type="match status" value="1"/>
</dbReference>
<sequence>MQTTAFVNGAVFTASSTQRWATSLVIRDDRIVAVGNDAEVRPFLHSADEVVDLRGRLVTPGFVDAHVHPIVGGLERTRCDLSGTDSVEDYRRLIAAYAAGSRAPWILGGGWSMAAFEAGCPDRRILDELVPDRPAYLPNRDHHSAWVNTAALRLAGIDAATPDPADGRIERDAAGHPTGLLHEGAMALVERRRPADSEADRRAALREGMRYLQSLGITGWQDAMVHHDGADATHATYLSAQAEGWLTARVAGALWWDRDVDDVQTEVKRLLAARDEADAAAASSTRPRYSLPHVKVMQDGVIETFTAALIEPYHDRCGHPGQNRGISFLEPELLREVVVELDAAGFGVHFHALGDRAVRDVLDAVEAARSLNGTADRRHQAAHLQLVHPDDVPRFRRLGVAANLQALWSAHEPQMDELTIPFLGDERADRQYPFGDLYRDGATLVMGSDWPVSTPDPWAAIHTAVNRVGPDAPPGTPPLGADQRLTLATALTAYTAGSAWVTRADDLAGTLAAGRAADLAVHDRNPFDSAVTEIAATQVQRTYVGGELVHESA</sequence>
<feature type="domain" description="Amidohydrolase 3" evidence="1">
    <location>
        <begin position="49"/>
        <end position="550"/>
    </location>
</feature>
<dbReference type="PANTHER" id="PTHR22642">
    <property type="entry name" value="IMIDAZOLONEPROPIONASE"/>
    <property type="match status" value="1"/>
</dbReference>
<dbReference type="InterPro" id="IPR013108">
    <property type="entry name" value="Amidohydro_3"/>
</dbReference>
<dbReference type="PANTHER" id="PTHR22642:SF2">
    <property type="entry name" value="PROTEIN LONG AFTER FAR-RED 3"/>
    <property type="match status" value="1"/>
</dbReference>
<dbReference type="EMBL" id="BAABAB010000031">
    <property type="protein sequence ID" value="GAA3633111.1"/>
    <property type="molecule type" value="Genomic_DNA"/>
</dbReference>
<dbReference type="SUPFAM" id="SSF51556">
    <property type="entry name" value="Metallo-dependent hydrolases"/>
    <property type="match status" value="1"/>
</dbReference>
<dbReference type="InterPro" id="IPR032466">
    <property type="entry name" value="Metal_Hydrolase"/>
</dbReference>
<dbReference type="RefSeq" id="WP_344807825.1">
    <property type="nucleotide sequence ID" value="NZ_BAABAB010000031.1"/>
</dbReference>
<dbReference type="InterPro" id="IPR033932">
    <property type="entry name" value="YtcJ-like"/>
</dbReference>
<dbReference type="SUPFAM" id="SSF51338">
    <property type="entry name" value="Composite domain of metallo-dependent hydrolases"/>
    <property type="match status" value="1"/>
</dbReference>
<gene>
    <name evidence="2" type="ORF">GCM10022236_39600</name>
</gene>
<proteinExistence type="predicted"/>
<keyword evidence="3" id="KW-1185">Reference proteome</keyword>
<dbReference type="Gene3D" id="3.10.310.70">
    <property type="match status" value="1"/>
</dbReference>
<comment type="caution">
    <text evidence="2">The sequence shown here is derived from an EMBL/GenBank/DDBJ whole genome shotgun (WGS) entry which is preliminary data.</text>
</comment>
<dbReference type="InterPro" id="IPR011059">
    <property type="entry name" value="Metal-dep_hydrolase_composite"/>
</dbReference>
<accession>A0ABP7AI82</accession>
<dbReference type="Pfam" id="PF07969">
    <property type="entry name" value="Amidohydro_3"/>
    <property type="match status" value="1"/>
</dbReference>
<organism evidence="2 3">
    <name type="scientific">Microlunatus ginsengisoli</name>
    <dbReference type="NCBI Taxonomy" id="363863"/>
    <lineage>
        <taxon>Bacteria</taxon>
        <taxon>Bacillati</taxon>
        <taxon>Actinomycetota</taxon>
        <taxon>Actinomycetes</taxon>
        <taxon>Propionibacteriales</taxon>
        <taxon>Propionibacteriaceae</taxon>
        <taxon>Microlunatus</taxon>
    </lineage>
</organism>
<dbReference type="Proteomes" id="UP001501490">
    <property type="component" value="Unassembled WGS sequence"/>
</dbReference>
<name>A0ABP7AI82_9ACTN</name>
<evidence type="ECO:0000313" key="3">
    <source>
        <dbReference type="Proteomes" id="UP001501490"/>
    </source>
</evidence>
<dbReference type="CDD" id="cd01300">
    <property type="entry name" value="YtcJ_like"/>
    <property type="match status" value="1"/>
</dbReference>
<evidence type="ECO:0000259" key="1">
    <source>
        <dbReference type="Pfam" id="PF07969"/>
    </source>
</evidence>
<dbReference type="Gene3D" id="2.30.40.10">
    <property type="entry name" value="Urease, subunit C, domain 1"/>
    <property type="match status" value="1"/>
</dbReference>
<evidence type="ECO:0000313" key="2">
    <source>
        <dbReference type="EMBL" id="GAA3633111.1"/>
    </source>
</evidence>